<accession>A0A2G8K190</accession>
<evidence type="ECO:0000313" key="2">
    <source>
        <dbReference type="EMBL" id="PIK41750.1"/>
    </source>
</evidence>
<organism evidence="2 3">
    <name type="scientific">Stichopus japonicus</name>
    <name type="common">Sea cucumber</name>
    <dbReference type="NCBI Taxonomy" id="307972"/>
    <lineage>
        <taxon>Eukaryota</taxon>
        <taxon>Metazoa</taxon>
        <taxon>Echinodermata</taxon>
        <taxon>Eleutherozoa</taxon>
        <taxon>Echinozoa</taxon>
        <taxon>Holothuroidea</taxon>
        <taxon>Aspidochirotacea</taxon>
        <taxon>Aspidochirotida</taxon>
        <taxon>Stichopodidae</taxon>
        <taxon>Apostichopus</taxon>
    </lineage>
</organism>
<feature type="compositionally biased region" description="Polar residues" evidence="1">
    <location>
        <begin position="1"/>
        <end position="10"/>
    </location>
</feature>
<feature type="region of interest" description="Disordered" evidence="1">
    <location>
        <begin position="1"/>
        <end position="124"/>
    </location>
</feature>
<feature type="compositionally biased region" description="Polar residues" evidence="1">
    <location>
        <begin position="192"/>
        <end position="203"/>
    </location>
</feature>
<dbReference type="Proteomes" id="UP000230750">
    <property type="component" value="Unassembled WGS sequence"/>
</dbReference>
<name>A0A2G8K190_STIJA</name>
<protein>
    <submittedName>
        <fullName evidence="2">Uncharacterized protein</fullName>
    </submittedName>
</protein>
<keyword evidence="3" id="KW-1185">Reference proteome</keyword>
<proteinExistence type="predicted"/>
<feature type="compositionally biased region" description="Basic and acidic residues" evidence="1">
    <location>
        <begin position="228"/>
        <end position="241"/>
    </location>
</feature>
<dbReference type="EMBL" id="MRZV01000991">
    <property type="protein sequence ID" value="PIK41750.1"/>
    <property type="molecule type" value="Genomic_DNA"/>
</dbReference>
<feature type="region of interest" description="Disordered" evidence="1">
    <location>
        <begin position="156"/>
        <end position="241"/>
    </location>
</feature>
<feature type="region of interest" description="Disordered" evidence="1">
    <location>
        <begin position="246"/>
        <end position="265"/>
    </location>
</feature>
<comment type="caution">
    <text evidence="2">The sequence shown here is derived from an EMBL/GenBank/DDBJ whole genome shotgun (WGS) entry which is preliminary data.</text>
</comment>
<gene>
    <name evidence="2" type="ORF">BSL78_21391</name>
</gene>
<sequence>MNCDNLNMAFSSDHENEETDEHDDVEKDGTLGEEEKKEDTSANKSDPQEESSDTVVSSADKEPPINQDNTDDKVSSVSETSPVVGQSAVQSDPVKAEITNQFKTQSEEIQEEKTSAGSVSHTGEGLLQTFDDSLRPYTCQTLTDRPVSISSFVYSAKDFPTPDTSNMSGPLPLWSESDNDRPESKASRAMKSGTSRGDGTKSVTFADDVKSDEIGKQDSEGPQEDDSVTDKEELFSTAVSEEKIEEATKKLRMDPQTARDLKIVY</sequence>
<evidence type="ECO:0000256" key="1">
    <source>
        <dbReference type="SAM" id="MobiDB-lite"/>
    </source>
</evidence>
<feature type="compositionally biased region" description="Polar residues" evidence="1">
    <location>
        <begin position="75"/>
        <end position="90"/>
    </location>
</feature>
<feature type="compositionally biased region" description="Basic and acidic residues" evidence="1">
    <location>
        <begin position="207"/>
        <end position="219"/>
    </location>
</feature>
<dbReference type="AlphaFoldDB" id="A0A2G8K190"/>
<reference evidence="2 3" key="1">
    <citation type="journal article" date="2017" name="PLoS Biol.">
        <title>The sea cucumber genome provides insights into morphological evolution and visceral regeneration.</title>
        <authorList>
            <person name="Zhang X."/>
            <person name="Sun L."/>
            <person name="Yuan J."/>
            <person name="Sun Y."/>
            <person name="Gao Y."/>
            <person name="Zhang L."/>
            <person name="Li S."/>
            <person name="Dai H."/>
            <person name="Hamel J.F."/>
            <person name="Liu C."/>
            <person name="Yu Y."/>
            <person name="Liu S."/>
            <person name="Lin W."/>
            <person name="Guo K."/>
            <person name="Jin S."/>
            <person name="Xu P."/>
            <person name="Storey K.B."/>
            <person name="Huan P."/>
            <person name="Zhang T."/>
            <person name="Zhou Y."/>
            <person name="Zhang J."/>
            <person name="Lin C."/>
            <person name="Li X."/>
            <person name="Xing L."/>
            <person name="Huo D."/>
            <person name="Sun M."/>
            <person name="Wang L."/>
            <person name="Mercier A."/>
            <person name="Li F."/>
            <person name="Yang H."/>
            <person name="Xiang J."/>
        </authorList>
    </citation>
    <scope>NUCLEOTIDE SEQUENCE [LARGE SCALE GENOMIC DNA]</scope>
    <source>
        <strain evidence="2">Shaxun</strain>
        <tissue evidence="2">Muscle</tissue>
    </source>
</reference>
<evidence type="ECO:0000313" key="3">
    <source>
        <dbReference type="Proteomes" id="UP000230750"/>
    </source>
</evidence>
<feature type="compositionally biased region" description="Basic and acidic residues" evidence="1">
    <location>
        <begin position="24"/>
        <end position="41"/>
    </location>
</feature>